<organism evidence="1 2">
    <name type="scientific">Methylobacterium hispanicum</name>
    <dbReference type="NCBI Taxonomy" id="270350"/>
    <lineage>
        <taxon>Bacteria</taxon>
        <taxon>Pseudomonadati</taxon>
        <taxon>Pseudomonadota</taxon>
        <taxon>Alphaproteobacteria</taxon>
        <taxon>Hyphomicrobiales</taxon>
        <taxon>Methylobacteriaceae</taxon>
        <taxon>Methylobacterium</taxon>
    </lineage>
</organism>
<reference evidence="1" key="1">
    <citation type="journal article" date="2016" name="Front. Microbiol.">
        <title>Genome Sequence of the Piezophilic, Mesophilic Sulfate-Reducing Bacterium Desulfovibrio indicus J2T.</title>
        <authorList>
            <person name="Cao J."/>
            <person name="Maignien L."/>
            <person name="Shao Z."/>
            <person name="Alain K."/>
            <person name="Jebbar M."/>
        </authorList>
    </citation>
    <scope>NUCLEOTIDE SEQUENCE</scope>
    <source>
        <strain evidence="1">DSM 16372</strain>
    </source>
</reference>
<gene>
    <name evidence="1" type="ORF">BHAOGJBA_4567</name>
</gene>
<accession>A0AAV4ZT32</accession>
<sequence length="80" mass="8241">MTLLQPPSDAGQLRVSSLLLVSALSRAGEDALLADGVRVVADMMARVASGELDAKAAAADAGRLARSLLRTGSRRDPACH</sequence>
<reference evidence="1" key="2">
    <citation type="submission" date="2021-08" db="EMBL/GenBank/DDBJ databases">
        <authorList>
            <person name="Tani A."/>
            <person name="Ola A."/>
            <person name="Ogura Y."/>
            <person name="Katsura K."/>
            <person name="Hayashi T."/>
        </authorList>
    </citation>
    <scope>NUCLEOTIDE SEQUENCE</scope>
    <source>
        <strain evidence="1">DSM 16372</strain>
    </source>
</reference>
<comment type="caution">
    <text evidence="1">The sequence shown here is derived from an EMBL/GenBank/DDBJ whole genome shotgun (WGS) entry which is preliminary data.</text>
</comment>
<dbReference type="RefSeq" id="WP_238231232.1">
    <property type="nucleotide sequence ID" value="NZ_BPQO01000023.1"/>
</dbReference>
<keyword evidence="2" id="KW-1185">Reference proteome</keyword>
<dbReference type="EMBL" id="BPQO01000023">
    <property type="protein sequence ID" value="GJD91023.1"/>
    <property type="molecule type" value="Genomic_DNA"/>
</dbReference>
<name>A0AAV4ZT32_9HYPH</name>
<dbReference type="Proteomes" id="UP001055247">
    <property type="component" value="Unassembled WGS sequence"/>
</dbReference>
<proteinExistence type="predicted"/>
<evidence type="ECO:0000313" key="1">
    <source>
        <dbReference type="EMBL" id="GJD91023.1"/>
    </source>
</evidence>
<protein>
    <submittedName>
        <fullName evidence="1">Uncharacterized protein</fullName>
    </submittedName>
</protein>
<dbReference type="AlphaFoldDB" id="A0AAV4ZT32"/>
<evidence type="ECO:0000313" key="2">
    <source>
        <dbReference type="Proteomes" id="UP001055247"/>
    </source>
</evidence>